<dbReference type="PANTHER" id="PTHR30060">
    <property type="entry name" value="INNER MEMBRANE PROTEIN"/>
    <property type="match status" value="1"/>
</dbReference>
<keyword evidence="1" id="KW-0472">Membrane</keyword>
<dbReference type="RefSeq" id="WP_174403535.1">
    <property type="nucleotide sequence ID" value="NZ_BLVO01000004.1"/>
</dbReference>
<feature type="transmembrane region" description="Helical" evidence="1">
    <location>
        <begin position="12"/>
        <end position="35"/>
    </location>
</feature>
<keyword evidence="3" id="KW-1185">Reference proteome</keyword>
<gene>
    <name evidence="2" type="ORF">DSM101010T_02010</name>
</gene>
<name>A0A7J0BDU6_9BACT</name>
<feature type="transmembrane region" description="Helical" evidence="1">
    <location>
        <begin position="47"/>
        <end position="69"/>
    </location>
</feature>
<dbReference type="EMBL" id="BLVO01000004">
    <property type="protein sequence ID" value="GFM31836.1"/>
    <property type="molecule type" value="Genomic_DNA"/>
</dbReference>
<feature type="transmembrane region" description="Helical" evidence="1">
    <location>
        <begin position="211"/>
        <end position="228"/>
    </location>
</feature>
<dbReference type="Pfam" id="PF03741">
    <property type="entry name" value="TerC"/>
    <property type="match status" value="1"/>
</dbReference>
<dbReference type="GO" id="GO:0005886">
    <property type="term" value="C:plasma membrane"/>
    <property type="evidence" value="ECO:0007669"/>
    <property type="project" value="TreeGrafter"/>
</dbReference>
<dbReference type="AlphaFoldDB" id="A0A7J0BDU6"/>
<evidence type="ECO:0000256" key="1">
    <source>
        <dbReference type="SAM" id="Phobius"/>
    </source>
</evidence>
<feature type="transmembrane region" description="Helical" evidence="1">
    <location>
        <begin position="127"/>
        <end position="149"/>
    </location>
</feature>
<comment type="caution">
    <text evidence="2">The sequence shown here is derived from an EMBL/GenBank/DDBJ whole genome shotgun (WGS) entry which is preliminary data.</text>
</comment>
<sequence>MFTWMLDPHAWVGFLTLTALEIVLGIDNIVFLSLVTSRLPASQRDKARRLGLILAMGMRLLLLASISWVMSLTEPLFEVLGRGISGRDIILLAGGLFLLAKATMEIHHEMENSHSETAPRASNFPAAIVQIVLLDIIFSLDSVITAVGLVEHLPIMMLAVIASVGLMLFAAKPIGEFVTAHPSFKMLAMAFLLLVGFTLVGEGAGVHVPKGYIYFAMAFSLGVELLNLRRVQRVQADR</sequence>
<accession>A0A7J0BDU6</accession>
<protein>
    <submittedName>
        <fullName evidence="2">Membrane protein</fullName>
    </submittedName>
</protein>
<feature type="transmembrane region" description="Helical" evidence="1">
    <location>
        <begin position="89"/>
        <end position="106"/>
    </location>
</feature>
<dbReference type="PANTHER" id="PTHR30060:SF0">
    <property type="entry name" value="COILED-COIL PROTEIN (DUF2040)-RELATED"/>
    <property type="match status" value="1"/>
</dbReference>
<dbReference type="InterPro" id="IPR005496">
    <property type="entry name" value="Integral_membrane_TerC"/>
</dbReference>
<evidence type="ECO:0000313" key="2">
    <source>
        <dbReference type="EMBL" id="GFM31836.1"/>
    </source>
</evidence>
<evidence type="ECO:0000313" key="3">
    <source>
        <dbReference type="Proteomes" id="UP000503840"/>
    </source>
</evidence>
<organism evidence="2 3">
    <name type="scientific">Desulfovibrio subterraneus</name>
    <dbReference type="NCBI Taxonomy" id="2718620"/>
    <lineage>
        <taxon>Bacteria</taxon>
        <taxon>Pseudomonadati</taxon>
        <taxon>Thermodesulfobacteriota</taxon>
        <taxon>Desulfovibrionia</taxon>
        <taxon>Desulfovibrionales</taxon>
        <taxon>Desulfovibrionaceae</taxon>
        <taxon>Desulfovibrio</taxon>
    </lineage>
</organism>
<feature type="transmembrane region" description="Helical" evidence="1">
    <location>
        <begin position="155"/>
        <end position="174"/>
    </location>
</feature>
<proteinExistence type="predicted"/>
<reference evidence="2 3" key="1">
    <citation type="submission" date="2020-05" db="EMBL/GenBank/DDBJ databases">
        <title>Draft genome sequence of Desulfovibrio sp. strain HN2T.</title>
        <authorList>
            <person name="Ueno A."/>
            <person name="Tamazawa S."/>
            <person name="Tamamura S."/>
            <person name="Murakami T."/>
            <person name="Kiyama T."/>
            <person name="Inomata H."/>
            <person name="Amano Y."/>
            <person name="Miyakawa K."/>
            <person name="Tamaki H."/>
            <person name="Naganuma T."/>
            <person name="Kaneko K."/>
        </authorList>
    </citation>
    <scope>NUCLEOTIDE SEQUENCE [LARGE SCALE GENOMIC DNA]</scope>
    <source>
        <strain evidence="2 3">HN2</strain>
    </source>
</reference>
<dbReference type="Proteomes" id="UP000503840">
    <property type="component" value="Unassembled WGS sequence"/>
</dbReference>
<keyword evidence="1" id="KW-1133">Transmembrane helix</keyword>
<feature type="transmembrane region" description="Helical" evidence="1">
    <location>
        <begin position="186"/>
        <end position="205"/>
    </location>
</feature>
<keyword evidence="1" id="KW-0812">Transmembrane</keyword>